<dbReference type="PANTHER" id="PTHR42085:SF2">
    <property type="entry name" value="F-BOX DOMAIN-CONTAINING PROTEIN"/>
    <property type="match status" value="1"/>
</dbReference>
<feature type="domain" description="DUF7730" evidence="1">
    <location>
        <begin position="20"/>
        <end position="105"/>
    </location>
</feature>
<evidence type="ECO:0000313" key="3">
    <source>
        <dbReference type="Proteomes" id="UP001310594"/>
    </source>
</evidence>
<name>A0AAN7ZUS2_9PEZI</name>
<evidence type="ECO:0000313" key="2">
    <source>
        <dbReference type="EMBL" id="KAK5702754.1"/>
    </source>
</evidence>
<dbReference type="AlphaFoldDB" id="A0AAN7ZUS2"/>
<dbReference type="EMBL" id="JAVRQU010000005">
    <property type="protein sequence ID" value="KAK5702754.1"/>
    <property type="molecule type" value="Genomic_DNA"/>
</dbReference>
<dbReference type="PANTHER" id="PTHR42085">
    <property type="entry name" value="F-BOX DOMAIN-CONTAINING PROTEIN"/>
    <property type="match status" value="1"/>
</dbReference>
<dbReference type="Pfam" id="PF24864">
    <property type="entry name" value="DUF7730"/>
    <property type="match status" value="1"/>
</dbReference>
<comment type="caution">
    <text evidence="2">The sequence shown here is derived from an EMBL/GenBank/DDBJ whole genome shotgun (WGS) entry which is preliminary data.</text>
</comment>
<dbReference type="Proteomes" id="UP001310594">
    <property type="component" value="Unassembled WGS sequence"/>
</dbReference>
<dbReference type="InterPro" id="IPR056632">
    <property type="entry name" value="DUF7730"/>
</dbReference>
<protein>
    <recommendedName>
        <fullName evidence="1">DUF7730 domain-containing protein</fullName>
    </recommendedName>
</protein>
<gene>
    <name evidence="2" type="ORF">LTR97_003700</name>
</gene>
<proteinExistence type="predicted"/>
<dbReference type="InterPro" id="IPR038883">
    <property type="entry name" value="AN11006-like"/>
</dbReference>
<reference evidence="2" key="1">
    <citation type="submission" date="2023-08" db="EMBL/GenBank/DDBJ databases">
        <title>Black Yeasts Isolated from many extreme environments.</title>
        <authorList>
            <person name="Coleine C."/>
            <person name="Stajich J.E."/>
            <person name="Selbmann L."/>
        </authorList>
    </citation>
    <scope>NUCLEOTIDE SEQUENCE</scope>
    <source>
        <strain evidence="2">CCFEE 5810</strain>
    </source>
</reference>
<accession>A0AAN7ZUS2</accession>
<organism evidence="2 3">
    <name type="scientific">Elasticomyces elasticus</name>
    <dbReference type="NCBI Taxonomy" id="574655"/>
    <lineage>
        <taxon>Eukaryota</taxon>
        <taxon>Fungi</taxon>
        <taxon>Dikarya</taxon>
        <taxon>Ascomycota</taxon>
        <taxon>Pezizomycotina</taxon>
        <taxon>Dothideomycetes</taxon>
        <taxon>Dothideomycetidae</taxon>
        <taxon>Mycosphaerellales</taxon>
        <taxon>Teratosphaeriaceae</taxon>
        <taxon>Elasticomyces</taxon>
    </lineage>
</organism>
<sequence>MVPTPQLLDTKIMMATAPCYFLNLPKEIRLDVYDYLLQPDYIDLEIDLETHGDPTLVGLSNEDIARTRVYHTYFPEGTQALHPQILRTCSQIYDEAVATLYKPRELEIIPSDARMKPAGHKPLHKFCTARLRDILVLPTLNITVCSIAPTLAEDALYSAFCTAILRPGAVVKRLILHIEDGWSESDEPVEAERHLAGLTQIVKDWGESGFGAFIRLRLISLCNNEQIEWHKIQGEQWREAPGSHVGGKYRNSGRPDRLFEAVKDSFA</sequence>
<evidence type="ECO:0000259" key="1">
    <source>
        <dbReference type="Pfam" id="PF24864"/>
    </source>
</evidence>